<dbReference type="Gene3D" id="3.40.605.10">
    <property type="entry name" value="Aldehyde Dehydrogenase, Chain A, domain 1"/>
    <property type="match status" value="1"/>
</dbReference>
<dbReference type="InterPro" id="IPR015590">
    <property type="entry name" value="Aldehyde_DH_dom"/>
</dbReference>
<dbReference type="RefSeq" id="WP_130923392.1">
    <property type="nucleotide sequence ID" value="NZ_JAANOM010000003.1"/>
</dbReference>
<evidence type="ECO:0000256" key="4">
    <source>
        <dbReference type="PIRNR" id="PIRNR036492"/>
    </source>
</evidence>
<proteinExistence type="inferred from homology"/>
<dbReference type="AlphaFoldDB" id="A0A4Q9BAZ2"/>
<evidence type="ECO:0000256" key="1">
    <source>
        <dbReference type="ARBA" id="ARBA00009986"/>
    </source>
</evidence>
<dbReference type="InterPro" id="IPR016161">
    <property type="entry name" value="Ald_DH/histidinol_DH"/>
</dbReference>
<dbReference type="GO" id="GO:0004029">
    <property type="term" value="F:aldehyde dehydrogenase (NAD+) activity"/>
    <property type="evidence" value="ECO:0007669"/>
    <property type="project" value="TreeGrafter"/>
</dbReference>
<evidence type="ECO:0000256" key="3">
    <source>
        <dbReference type="ARBA" id="ARBA00023027"/>
    </source>
</evidence>
<evidence type="ECO:0000256" key="6">
    <source>
        <dbReference type="PROSITE-ProRule" id="PRU10007"/>
    </source>
</evidence>
<evidence type="ECO:0000256" key="2">
    <source>
        <dbReference type="ARBA" id="ARBA00023002"/>
    </source>
</evidence>
<dbReference type="GO" id="GO:0005737">
    <property type="term" value="C:cytoplasm"/>
    <property type="evidence" value="ECO:0007669"/>
    <property type="project" value="TreeGrafter"/>
</dbReference>
<dbReference type="Pfam" id="PF00171">
    <property type="entry name" value="Aldedh"/>
    <property type="match status" value="1"/>
</dbReference>
<comment type="similarity">
    <text evidence="1 4 7">Belongs to the aldehyde dehydrogenase family.</text>
</comment>
<dbReference type="InterPro" id="IPR016163">
    <property type="entry name" value="Ald_DH_C"/>
</dbReference>
<organism evidence="9 10">
    <name type="scientific">Aquirufa antheringensis</name>
    <dbReference type="NCBI Taxonomy" id="2516559"/>
    <lineage>
        <taxon>Bacteria</taxon>
        <taxon>Pseudomonadati</taxon>
        <taxon>Bacteroidota</taxon>
        <taxon>Cytophagia</taxon>
        <taxon>Cytophagales</taxon>
        <taxon>Flectobacillaceae</taxon>
        <taxon>Aquirufa</taxon>
    </lineage>
</organism>
<dbReference type="PANTHER" id="PTHR43570">
    <property type="entry name" value="ALDEHYDE DEHYDROGENASE"/>
    <property type="match status" value="1"/>
</dbReference>
<evidence type="ECO:0000259" key="8">
    <source>
        <dbReference type="Pfam" id="PF00171"/>
    </source>
</evidence>
<keyword evidence="10" id="KW-1185">Reference proteome</keyword>
<dbReference type="SUPFAM" id="SSF53720">
    <property type="entry name" value="ALDH-like"/>
    <property type="match status" value="1"/>
</dbReference>
<reference evidence="9 10" key="1">
    <citation type="submission" date="2019-02" db="EMBL/GenBank/DDBJ databases">
        <title>Genome of a new Bacteroidetes strain.</title>
        <authorList>
            <person name="Pitt A."/>
        </authorList>
    </citation>
    <scope>NUCLEOTIDE SEQUENCE [LARGE SCALE GENOMIC DNA]</scope>
    <source>
        <strain evidence="9 10">103A-SOEBACH</strain>
    </source>
</reference>
<dbReference type="PROSITE" id="PS00687">
    <property type="entry name" value="ALDEHYDE_DEHYDR_GLU"/>
    <property type="match status" value="1"/>
</dbReference>
<accession>A0A4Q9BAZ2</accession>
<dbReference type="GO" id="GO:0006081">
    <property type="term" value="P:aldehyde metabolic process"/>
    <property type="evidence" value="ECO:0007669"/>
    <property type="project" value="InterPro"/>
</dbReference>
<evidence type="ECO:0000313" key="9">
    <source>
        <dbReference type="EMBL" id="TBH73282.1"/>
    </source>
</evidence>
<dbReference type="PROSITE" id="PS00070">
    <property type="entry name" value="ALDEHYDE_DEHYDR_CYS"/>
    <property type="match status" value="1"/>
</dbReference>
<dbReference type="Gene3D" id="3.40.309.10">
    <property type="entry name" value="Aldehyde Dehydrogenase, Chain A, domain 2"/>
    <property type="match status" value="1"/>
</dbReference>
<keyword evidence="2 4" id="KW-0560">Oxidoreductase</keyword>
<dbReference type="InterPro" id="IPR029510">
    <property type="entry name" value="Ald_DH_CS_GLU"/>
</dbReference>
<dbReference type="InterPro" id="IPR016162">
    <property type="entry name" value="Ald_DH_N"/>
</dbReference>
<sequence>MENQILDVLSLQKSALLRLSTSSATERMEKLRKIESYLMQHKNELCDALYADFKKPASEVVIAEMLGVKREINHTIKHLKSWMKPQSVSTPLMLLGTKGLVQYEAKGLCLIISPWNYPFNLSICPLVHAIAAGNAVILKPSELSPATAAFIQKMISSLFDPSEVAVFEGDASVSTFLLEQKFDHIFFTGSPAIGKVVMAAAANHLTSVTLELGGKSPAIVGPDVNVEEAAAKIAWGKFLNNGQTCIAPDYLYLHEKNYYSFLKALEATVETFYGKNVAKSKDYARIVNRRHFDRIVSLLEDAKEKGAQVLFGGKTDADDCFIEPTVLIHCTPEMRIMQEEIFGPILPVMSYQDELQVTASIRQGDKPLALYVFSTNAEFNHYILDHTSSGTSVVNDCLIQFGHNELPFGGVNHSGIGKSGGHYGFVEFSNQKSVVIQRTNLLKNFYPPYGVKVRWMIDFVLKWL</sequence>
<gene>
    <name evidence="9" type="ORF">EWU20_07880</name>
</gene>
<dbReference type="PANTHER" id="PTHR43570:SF20">
    <property type="entry name" value="ALDEHYDE DEHYDROGENASE ALDX-RELATED"/>
    <property type="match status" value="1"/>
</dbReference>
<dbReference type="PIRSF" id="PIRSF036492">
    <property type="entry name" value="ALDH"/>
    <property type="match status" value="1"/>
</dbReference>
<feature type="domain" description="Aldehyde dehydrogenase" evidence="8">
    <location>
        <begin position="13"/>
        <end position="434"/>
    </location>
</feature>
<feature type="active site" evidence="5 6">
    <location>
        <position position="211"/>
    </location>
</feature>
<protein>
    <recommendedName>
        <fullName evidence="4">Aldehyde dehydrogenase</fullName>
    </recommendedName>
</protein>
<dbReference type="Proteomes" id="UP000293583">
    <property type="component" value="Unassembled WGS sequence"/>
</dbReference>
<feature type="active site" evidence="5">
    <location>
        <position position="245"/>
    </location>
</feature>
<comment type="caution">
    <text evidence="9">The sequence shown here is derived from an EMBL/GenBank/DDBJ whole genome shotgun (WGS) entry which is preliminary data.</text>
</comment>
<evidence type="ECO:0000256" key="5">
    <source>
        <dbReference type="PIRSR" id="PIRSR036492-1"/>
    </source>
</evidence>
<dbReference type="OrthoDB" id="9762913at2"/>
<dbReference type="FunFam" id="3.40.309.10:FF:000003">
    <property type="entry name" value="Aldehyde dehydrogenase"/>
    <property type="match status" value="1"/>
</dbReference>
<keyword evidence="3" id="KW-0520">NAD</keyword>
<dbReference type="FunFam" id="3.40.605.10:FF:000004">
    <property type="entry name" value="Aldehyde dehydrogenase"/>
    <property type="match status" value="1"/>
</dbReference>
<name>A0A4Q9BAZ2_9BACT</name>
<dbReference type="InterPro" id="IPR012394">
    <property type="entry name" value="Aldehyde_DH_NAD(P)"/>
</dbReference>
<dbReference type="InterPro" id="IPR016160">
    <property type="entry name" value="Ald_DH_CS_CYS"/>
</dbReference>
<evidence type="ECO:0000313" key="10">
    <source>
        <dbReference type="Proteomes" id="UP000293583"/>
    </source>
</evidence>
<dbReference type="EMBL" id="SEWY01000003">
    <property type="protein sequence ID" value="TBH73282.1"/>
    <property type="molecule type" value="Genomic_DNA"/>
</dbReference>
<dbReference type="CDD" id="cd07134">
    <property type="entry name" value="ALDH_AlkH-like"/>
    <property type="match status" value="1"/>
</dbReference>
<evidence type="ECO:0000256" key="7">
    <source>
        <dbReference type="RuleBase" id="RU003345"/>
    </source>
</evidence>